<name>A0ABQ5LX45_9RHOB</name>
<reference evidence="4" key="1">
    <citation type="journal article" date="2023" name="Int. J. Syst. Evol. Microbiol.">
        <title>Sinisalibacter aestuarii sp. nov., isolated from estuarine sediment of the Arakawa River.</title>
        <authorList>
            <person name="Arafat S.T."/>
            <person name="Hirano S."/>
            <person name="Sato A."/>
            <person name="Takeuchi K."/>
            <person name="Yasuda T."/>
            <person name="Terahara T."/>
            <person name="Hamada M."/>
            <person name="Kobayashi T."/>
        </authorList>
    </citation>
    <scope>NUCLEOTIDE SEQUENCE</scope>
    <source>
        <strain evidence="4">B-399</strain>
    </source>
</reference>
<dbReference type="SUPFAM" id="SSF56529">
    <property type="entry name" value="FAH"/>
    <property type="match status" value="1"/>
</dbReference>
<feature type="domain" description="Fumarylacetoacetase-like C-terminal" evidence="3">
    <location>
        <begin position="70"/>
        <end position="272"/>
    </location>
</feature>
<organism evidence="4 5">
    <name type="scientific">Sinisalibacter aestuarii</name>
    <dbReference type="NCBI Taxonomy" id="2949426"/>
    <lineage>
        <taxon>Bacteria</taxon>
        <taxon>Pseudomonadati</taxon>
        <taxon>Pseudomonadota</taxon>
        <taxon>Alphaproteobacteria</taxon>
        <taxon>Rhodobacterales</taxon>
        <taxon>Roseobacteraceae</taxon>
        <taxon>Sinisalibacter</taxon>
    </lineage>
</organism>
<gene>
    <name evidence="4" type="ORF">STA1M1_34080</name>
</gene>
<evidence type="ECO:0000259" key="3">
    <source>
        <dbReference type="Pfam" id="PF01557"/>
    </source>
</evidence>
<comment type="caution">
    <text evidence="4">The sequence shown here is derived from an EMBL/GenBank/DDBJ whole genome shotgun (WGS) entry which is preliminary data.</text>
</comment>
<dbReference type="InterPro" id="IPR036663">
    <property type="entry name" value="Fumarylacetoacetase_C_sf"/>
</dbReference>
<evidence type="ECO:0000256" key="1">
    <source>
        <dbReference type="ARBA" id="ARBA00010211"/>
    </source>
</evidence>
<dbReference type="RefSeq" id="WP_281843563.1">
    <property type="nucleotide sequence ID" value="NZ_BROH01000013.1"/>
</dbReference>
<dbReference type="PANTHER" id="PTHR42796:SF4">
    <property type="entry name" value="FUMARYLACETOACETATE HYDROLASE DOMAIN-CONTAINING PROTEIN 2A"/>
    <property type="match status" value="1"/>
</dbReference>
<proteinExistence type="inferred from homology"/>
<evidence type="ECO:0000256" key="2">
    <source>
        <dbReference type="ARBA" id="ARBA00022723"/>
    </source>
</evidence>
<dbReference type="Gene3D" id="3.90.850.10">
    <property type="entry name" value="Fumarylacetoacetase-like, C-terminal domain"/>
    <property type="match status" value="1"/>
</dbReference>
<protein>
    <submittedName>
        <fullName evidence="4">2-keto-4-pentenoate hydratase</fullName>
    </submittedName>
</protein>
<dbReference type="InterPro" id="IPR011234">
    <property type="entry name" value="Fumarylacetoacetase-like_C"/>
</dbReference>
<sequence>MKFIRYGERGAEKPGMLDAAGQIRDLSGHVGDIAGEVLTRLGDLAALDPESLPRVEGSPRIGACVGNVGKFICIGLNYADHAAESGMQVPPEPVTFAKYSSAVCGPDDPIVIPRGSEKTDWEVELAFVIGTRGKYIAEDEALRHVAGYFIANDVSERAFQIERSGQWSKGKSSDNFGPIGPWLVTPDEIADPNALAMWLDVNGERMQSGSTATMVYKVPFLISYLSQFFTLEPGDVISTGTPPGVGMGKTPPRYLRPGDVVTLGVEGLGEQRQICIADT</sequence>
<dbReference type="EMBL" id="BROH01000013">
    <property type="protein sequence ID" value="GKY89539.1"/>
    <property type="molecule type" value="Genomic_DNA"/>
</dbReference>
<dbReference type="PANTHER" id="PTHR42796">
    <property type="entry name" value="FUMARYLACETOACETATE HYDROLASE DOMAIN-CONTAINING PROTEIN 2A-RELATED"/>
    <property type="match status" value="1"/>
</dbReference>
<keyword evidence="5" id="KW-1185">Reference proteome</keyword>
<evidence type="ECO:0000313" key="4">
    <source>
        <dbReference type="EMBL" id="GKY89539.1"/>
    </source>
</evidence>
<comment type="similarity">
    <text evidence="1">Belongs to the FAH family.</text>
</comment>
<dbReference type="Pfam" id="PF01557">
    <property type="entry name" value="FAA_hydrolase"/>
    <property type="match status" value="1"/>
</dbReference>
<dbReference type="InterPro" id="IPR051121">
    <property type="entry name" value="FAH"/>
</dbReference>
<accession>A0ABQ5LX45</accession>
<keyword evidence="2" id="KW-0479">Metal-binding</keyword>
<evidence type="ECO:0000313" key="5">
    <source>
        <dbReference type="Proteomes" id="UP001144205"/>
    </source>
</evidence>
<dbReference type="Proteomes" id="UP001144205">
    <property type="component" value="Unassembled WGS sequence"/>
</dbReference>